<evidence type="ECO:0000313" key="5">
    <source>
        <dbReference type="EMBL" id="PTQ30522.1"/>
    </source>
</evidence>
<dbReference type="CDD" id="cd00519">
    <property type="entry name" value="Lipase_3"/>
    <property type="match status" value="1"/>
</dbReference>
<feature type="transmembrane region" description="Helical" evidence="2">
    <location>
        <begin position="84"/>
        <end position="106"/>
    </location>
</feature>
<dbReference type="Proteomes" id="UP000244005">
    <property type="component" value="Unassembled WGS sequence"/>
</dbReference>
<evidence type="ECO:0000256" key="2">
    <source>
        <dbReference type="SAM" id="Phobius"/>
    </source>
</evidence>
<name>A0A2R6W9K3_MARPO</name>
<dbReference type="InterPro" id="IPR029058">
    <property type="entry name" value="AB_hydrolase_fold"/>
</dbReference>
<feature type="domain" description="Fungal lipase-type" evidence="3">
    <location>
        <begin position="577"/>
        <end position="635"/>
    </location>
</feature>
<evidence type="ECO:0000256" key="1">
    <source>
        <dbReference type="SAM" id="MobiDB-lite"/>
    </source>
</evidence>
<dbReference type="Pfam" id="PF24057">
    <property type="entry name" value="DUF7358"/>
    <property type="match status" value="1"/>
</dbReference>
<dbReference type="PANTHER" id="PTHR47030">
    <property type="entry name" value="LIPASE CLASS 3 FAMILY PROTEIN"/>
    <property type="match status" value="1"/>
</dbReference>
<dbReference type="PANTHER" id="PTHR47030:SF2">
    <property type="entry name" value="LIPASE CLASS 3 FAMILY PROTEIN"/>
    <property type="match status" value="1"/>
</dbReference>
<dbReference type="SUPFAM" id="SSF53474">
    <property type="entry name" value="alpha/beta-Hydrolases"/>
    <property type="match status" value="1"/>
</dbReference>
<feature type="compositionally biased region" description="Polar residues" evidence="1">
    <location>
        <begin position="532"/>
        <end position="546"/>
    </location>
</feature>
<accession>A0A2R6W9K3</accession>
<evidence type="ECO:0000259" key="4">
    <source>
        <dbReference type="Pfam" id="PF24057"/>
    </source>
</evidence>
<feature type="transmembrane region" description="Helical" evidence="2">
    <location>
        <begin position="118"/>
        <end position="142"/>
    </location>
</feature>
<keyword evidence="6" id="KW-1185">Reference proteome</keyword>
<feature type="region of interest" description="Disordered" evidence="1">
    <location>
        <begin position="525"/>
        <end position="546"/>
    </location>
</feature>
<keyword evidence="2" id="KW-1133">Transmembrane helix</keyword>
<protein>
    <submittedName>
        <fullName evidence="5">Uncharacterized protein</fullName>
    </submittedName>
</protein>
<proteinExistence type="predicted"/>
<dbReference type="AlphaFoldDB" id="A0A2R6W9K3"/>
<gene>
    <name evidence="5" type="ORF">MARPO_0123s0015</name>
</gene>
<feature type="domain" description="DUF7358" evidence="4">
    <location>
        <begin position="81"/>
        <end position="314"/>
    </location>
</feature>
<evidence type="ECO:0000313" key="6">
    <source>
        <dbReference type="Proteomes" id="UP000244005"/>
    </source>
</evidence>
<evidence type="ECO:0000259" key="3">
    <source>
        <dbReference type="Pfam" id="PF01764"/>
    </source>
</evidence>
<dbReference type="EMBL" id="KZ772795">
    <property type="protein sequence ID" value="PTQ30522.1"/>
    <property type="molecule type" value="Genomic_DNA"/>
</dbReference>
<feature type="region of interest" description="Disordered" evidence="1">
    <location>
        <begin position="681"/>
        <end position="717"/>
    </location>
</feature>
<keyword evidence="2" id="KW-0812">Transmembrane</keyword>
<organism evidence="5 6">
    <name type="scientific">Marchantia polymorpha</name>
    <name type="common">Common liverwort</name>
    <name type="synonym">Marchantia aquatica</name>
    <dbReference type="NCBI Taxonomy" id="3197"/>
    <lineage>
        <taxon>Eukaryota</taxon>
        <taxon>Viridiplantae</taxon>
        <taxon>Streptophyta</taxon>
        <taxon>Embryophyta</taxon>
        <taxon>Marchantiophyta</taxon>
        <taxon>Marchantiopsida</taxon>
        <taxon>Marchantiidae</taxon>
        <taxon>Marchantiales</taxon>
        <taxon>Marchantiaceae</taxon>
        <taxon>Marchantia</taxon>
    </lineage>
</organism>
<dbReference type="Gene3D" id="3.40.50.1820">
    <property type="entry name" value="alpha/beta hydrolase"/>
    <property type="match status" value="1"/>
</dbReference>
<dbReference type="OrthoDB" id="438440at2759"/>
<sequence length="867" mass="95989">MLSKYYRARGVFPRGGKISRESSNSSTVLSYVWISLQTRRCLLLISRLQRWGDNYRRRDVTGLKDFGLLGRVMERTGLGQLRNVRLVVVLLGVFNVAVIVAGGLVAVGASNANCPHNILMASIVMALVALFRVIWIIGMGFAQAVTASTMIAVEDSKASRSPADESCSRRERRRWYRRWLWWSRLGITMTFLQVMSTAYLTLILGRNLSTQSNHVSFCSVDGRNEQRWLVALMVGLPTLGSIIVFAQCCVGSDVLAWRLLYGAHYGAWRAHYRQMFDYGIREVLCCLGRRRYMSVLEEDEVDSVAALLGDLVAYRAVGASHLEVIAGVALLRESAPAEDANENLLPAPDPLIREATVLHPYAVAAYTGPLLDVGRNPFTFPCAWLYRQGVLTPWKRNRMPKLEGDNWWRGHAAAFLRFAQIPPEALRKGRVLQTKRESVYFVVVLHHLRYVVVAVRGTETPEDLLTDGLGRESALMDSDLCGILKNNTVSDRVKQDVQATMPHFGHIGVIEAARELALELDNLPDADDEENAQNGSSTSNDCNKNNNRSTAGGCQASLLTEKKGLLTSLLGPGGECQGYSLRIVGHSLGGAIAALTGLRLANRYPSLHVYTFGVLPCVDLVTAEACSSFTTSIIYNDEFSSRLSVAAIMRLRAAALQALATDANTDSALVTKLTKRLFTSSSSKDTQSGKSEHSQRRRRRVAHALKGSENYDEDEAEDLVECSGTGRLERDVAVDGSGDARSTMELLDNGMPKHLVGLGPGVDLQEMWPAEMYVPGLVLHLVRNTGNSSWSALRRSFTFARNPDLPKRPKHKAYLKDRKQFRDILVSPAMFLDHMPWKCQYALNDILEQLNAERQRQAVSSPGSSVV</sequence>
<feature type="transmembrane region" description="Helical" evidence="2">
    <location>
        <begin position="179"/>
        <end position="204"/>
    </location>
</feature>
<dbReference type="Gramene" id="Mp7g16330.1">
    <property type="protein sequence ID" value="Mp7g16330.1.cds"/>
    <property type="gene ID" value="Mp7g16330"/>
</dbReference>
<dbReference type="InterPro" id="IPR055782">
    <property type="entry name" value="DUF7358"/>
</dbReference>
<keyword evidence="2" id="KW-0472">Membrane</keyword>
<reference evidence="6" key="1">
    <citation type="journal article" date="2017" name="Cell">
        <title>Insights into land plant evolution garnered from the Marchantia polymorpha genome.</title>
        <authorList>
            <person name="Bowman J.L."/>
            <person name="Kohchi T."/>
            <person name="Yamato K.T."/>
            <person name="Jenkins J."/>
            <person name="Shu S."/>
            <person name="Ishizaki K."/>
            <person name="Yamaoka S."/>
            <person name="Nishihama R."/>
            <person name="Nakamura Y."/>
            <person name="Berger F."/>
            <person name="Adam C."/>
            <person name="Aki S.S."/>
            <person name="Althoff F."/>
            <person name="Araki T."/>
            <person name="Arteaga-Vazquez M.A."/>
            <person name="Balasubrmanian S."/>
            <person name="Barry K."/>
            <person name="Bauer D."/>
            <person name="Boehm C.R."/>
            <person name="Briginshaw L."/>
            <person name="Caballero-Perez J."/>
            <person name="Catarino B."/>
            <person name="Chen F."/>
            <person name="Chiyoda S."/>
            <person name="Chovatia M."/>
            <person name="Davies K.M."/>
            <person name="Delmans M."/>
            <person name="Demura T."/>
            <person name="Dierschke T."/>
            <person name="Dolan L."/>
            <person name="Dorantes-Acosta A.E."/>
            <person name="Eklund D.M."/>
            <person name="Florent S.N."/>
            <person name="Flores-Sandoval E."/>
            <person name="Fujiyama A."/>
            <person name="Fukuzawa H."/>
            <person name="Galik B."/>
            <person name="Grimanelli D."/>
            <person name="Grimwood J."/>
            <person name="Grossniklaus U."/>
            <person name="Hamada T."/>
            <person name="Haseloff J."/>
            <person name="Hetherington A.J."/>
            <person name="Higo A."/>
            <person name="Hirakawa Y."/>
            <person name="Hundley H.N."/>
            <person name="Ikeda Y."/>
            <person name="Inoue K."/>
            <person name="Inoue S.I."/>
            <person name="Ishida S."/>
            <person name="Jia Q."/>
            <person name="Kakita M."/>
            <person name="Kanazawa T."/>
            <person name="Kawai Y."/>
            <person name="Kawashima T."/>
            <person name="Kennedy M."/>
            <person name="Kinose K."/>
            <person name="Kinoshita T."/>
            <person name="Kohara Y."/>
            <person name="Koide E."/>
            <person name="Komatsu K."/>
            <person name="Kopischke S."/>
            <person name="Kubo M."/>
            <person name="Kyozuka J."/>
            <person name="Lagercrantz U."/>
            <person name="Lin S.S."/>
            <person name="Lindquist E."/>
            <person name="Lipzen A.M."/>
            <person name="Lu C.W."/>
            <person name="De Luna E."/>
            <person name="Martienssen R.A."/>
            <person name="Minamino N."/>
            <person name="Mizutani M."/>
            <person name="Mizutani M."/>
            <person name="Mochizuki N."/>
            <person name="Monte I."/>
            <person name="Mosher R."/>
            <person name="Nagasaki H."/>
            <person name="Nakagami H."/>
            <person name="Naramoto S."/>
            <person name="Nishitani K."/>
            <person name="Ohtani M."/>
            <person name="Okamoto T."/>
            <person name="Okumura M."/>
            <person name="Phillips J."/>
            <person name="Pollak B."/>
            <person name="Reinders A."/>
            <person name="Rovekamp M."/>
            <person name="Sano R."/>
            <person name="Sawa S."/>
            <person name="Schmid M.W."/>
            <person name="Shirakawa M."/>
            <person name="Solano R."/>
            <person name="Spunde A."/>
            <person name="Suetsugu N."/>
            <person name="Sugano S."/>
            <person name="Sugiyama A."/>
            <person name="Sun R."/>
            <person name="Suzuki Y."/>
            <person name="Takenaka M."/>
            <person name="Takezawa D."/>
            <person name="Tomogane H."/>
            <person name="Tsuzuki M."/>
            <person name="Ueda T."/>
            <person name="Umeda M."/>
            <person name="Ward J.M."/>
            <person name="Watanabe Y."/>
            <person name="Yazaki K."/>
            <person name="Yokoyama R."/>
            <person name="Yoshitake Y."/>
            <person name="Yotsui I."/>
            <person name="Zachgo S."/>
            <person name="Schmutz J."/>
        </authorList>
    </citation>
    <scope>NUCLEOTIDE SEQUENCE [LARGE SCALE GENOMIC DNA]</scope>
    <source>
        <strain evidence="6">Tak-1</strain>
    </source>
</reference>
<dbReference type="Pfam" id="PF01764">
    <property type="entry name" value="Lipase_3"/>
    <property type="match status" value="1"/>
</dbReference>
<dbReference type="GO" id="GO:0006629">
    <property type="term" value="P:lipid metabolic process"/>
    <property type="evidence" value="ECO:0007669"/>
    <property type="project" value="InterPro"/>
</dbReference>
<dbReference type="InterPro" id="IPR002921">
    <property type="entry name" value="Fungal_lipase-type"/>
</dbReference>